<evidence type="ECO:0000313" key="4">
    <source>
        <dbReference type="Proteomes" id="UP000233256"/>
    </source>
</evidence>
<evidence type="ECO:0000256" key="1">
    <source>
        <dbReference type="PROSITE-ProRule" id="PRU00110"/>
    </source>
</evidence>
<reference evidence="3 4" key="1">
    <citation type="journal article" date="2017" name="ISME J.">
        <title>Potential for microbial H2 and metal transformations associated with novel bacteria and archaea in deep terrestrial subsurface sediments.</title>
        <authorList>
            <person name="Hernsdorf A.W."/>
            <person name="Amano Y."/>
            <person name="Miyakawa K."/>
            <person name="Ise K."/>
            <person name="Suzuki Y."/>
            <person name="Anantharaman K."/>
            <person name="Probst A."/>
            <person name="Burstein D."/>
            <person name="Thomas B.C."/>
            <person name="Banfield J.F."/>
        </authorList>
    </citation>
    <scope>NUCLEOTIDE SEQUENCE [LARGE SCALE GENOMIC DNA]</scope>
    <source>
        <strain evidence="3">HGW-Wallbacteria-1</strain>
    </source>
</reference>
<dbReference type="PROSITE" id="PS50894">
    <property type="entry name" value="HPT"/>
    <property type="match status" value="1"/>
</dbReference>
<dbReference type="InterPro" id="IPR036641">
    <property type="entry name" value="HPT_dom_sf"/>
</dbReference>
<organism evidence="3 4">
    <name type="scientific">Candidatus Wallbacteria bacterium HGW-Wallbacteria-1</name>
    <dbReference type="NCBI Taxonomy" id="2013854"/>
    <lineage>
        <taxon>Bacteria</taxon>
        <taxon>Candidatus Walliibacteriota</taxon>
    </lineage>
</organism>
<feature type="domain" description="HPt" evidence="2">
    <location>
        <begin position="45"/>
        <end position="141"/>
    </location>
</feature>
<dbReference type="Proteomes" id="UP000233256">
    <property type="component" value="Unassembled WGS sequence"/>
</dbReference>
<evidence type="ECO:0000313" key="3">
    <source>
        <dbReference type="EMBL" id="PKK89536.1"/>
    </source>
</evidence>
<evidence type="ECO:0000259" key="2">
    <source>
        <dbReference type="PROSITE" id="PS50894"/>
    </source>
</evidence>
<comment type="caution">
    <text evidence="3">The sequence shown here is derived from an EMBL/GenBank/DDBJ whole genome shotgun (WGS) entry which is preliminary data.</text>
</comment>
<accession>A0A2N1PMG7</accession>
<gene>
    <name evidence="3" type="ORF">CVV64_14100</name>
</gene>
<name>A0A2N1PMG7_9BACT</name>
<protein>
    <recommendedName>
        <fullName evidence="2">HPt domain-containing protein</fullName>
    </recommendedName>
</protein>
<dbReference type="Gene3D" id="1.20.120.160">
    <property type="entry name" value="HPT domain"/>
    <property type="match status" value="1"/>
</dbReference>
<dbReference type="InterPro" id="IPR008207">
    <property type="entry name" value="Sig_transdc_His_kin_Hpt_dom"/>
</dbReference>
<feature type="modified residue" description="Phosphohistidine" evidence="1">
    <location>
        <position position="84"/>
    </location>
</feature>
<sequence>MKIHDDSTNFSCEDISEIDSGKTESIFPELNGIDTIAGLNRVIGNSALYREILLSFHDEFLDFEAVINKLILMNNHEDVRRLIHSLKGFSGNIGADELYASVIILENTLLTENPDKIEIFNEQLNTVVSNLHSVNISISSMPAIQTSMPAMSSLSDDADNSALDHEISALKSALILCDARSGEILKSLLTNSQHIACDSVIQGISEAISNFDYDIALKLLEDFQLTMMKE</sequence>
<dbReference type="GO" id="GO:0000160">
    <property type="term" value="P:phosphorelay signal transduction system"/>
    <property type="evidence" value="ECO:0007669"/>
    <property type="project" value="InterPro"/>
</dbReference>
<proteinExistence type="predicted"/>
<dbReference type="EMBL" id="PGXC01000016">
    <property type="protein sequence ID" value="PKK89536.1"/>
    <property type="molecule type" value="Genomic_DNA"/>
</dbReference>
<dbReference type="SUPFAM" id="SSF47226">
    <property type="entry name" value="Histidine-containing phosphotransfer domain, HPT domain"/>
    <property type="match status" value="1"/>
</dbReference>
<dbReference type="Pfam" id="PF01627">
    <property type="entry name" value="Hpt"/>
    <property type="match status" value="1"/>
</dbReference>
<keyword evidence="1" id="KW-0597">Phosphoprotein</keyword>
<dbReference type="AlphaFoldDB" id="A0A2N1PMG7"/>